<keyword evidence="2" id="KW-0812">Transmembrane</keyword>
<dbReference type="Pfam" id="PF01740">
    <property type="entry name" value="STAS"/>
    <property type="match status" value="1"/>
</dbReference>
<evidence type="ECO:0000256" key="1">
    <source>
        <dbReference type="ARBA" id="ARBA00004141"/>
    </source>
</evidence>
<accession>A0A0C1V2U3</accession>
<evidence type="ECO:0000256" key="2">
    <source>
        <dbReference type="ARBA" id="ARBA00022692"/>
    </source>
</evidence>
<dbReference type="InterPro" id="IPR002645">
    <property type="entry name" value="STAS_dom"/>
</dbReference>
<protein>
    <submittedName>
        <fullName evidence="5">SLC26A/SulP transporter family protein</fullName>
    </submittedName>
</protein>
<comment type="caution">
    <text evidence="5">The sequence shown here is derived from an EMBL/GenBank/DDBJ whole genome shotgun (WGS) entry which is preliminary data.</text>
</comment>
<organism evidence="5">
    <name type="scientific">Lyngbya confervoides BDU141951</name>
    <dbReference type="NCBI Taxonomy" id="1574623"/>
    <lineage>
        <taxon>Bacteria</taxon>
        <taxon>Bacillati</taxon>
        <taxon>Cyanobacteriota</taxon>
        <taxon>Cyanophyceae</taxon>
        <taxon>Oscillatoriophycideae</taxon>
        <taxon>Oscillatoriales</taxon>
        <taxon>Microcoleaceae</taxon>
        <taxon>Lyngbya</taxon>
    </lineage>
</organism>
<dbReference type="PANTHER" id="PTHR43310">
    <property type="entry name" value="SULFATE TRANSPORTER YBAR-RELATED"/>
    <property type="match status" value="1"/>
</dbReference>
<dbReference type="InterPro" id="IPR036513">
    <property type="entry name" value="STAS_dom_sf"/>
</dbReference>
<dbReference type="PROSITE" id="PS50801">
    <property type="entry name" value="STAS"/>
    <property type="match status" value="1"/>
</dbReference>
<dbReference type="InterPro" id="IPR000595">
    <property type="entry name" value="cNMP-bd_dom"/>
</dbReference>
<evidence type="ECO:0000256" key="3">
    <source>
        <dbReference type="ARBA" id="ARBA00022989"/>
    </source>
</evidence>
<dbReference type="Pfam" id="PF00027">
    <property type="entry name" value="cNMP_binding"/>
    <property type="match status" value="1"/>
</dbReference>
<dbReference type="PROSITE" id="PS50042">
    <property type="entry name" value="CNMP_BINDING_3"/>
    <property type="match status" value="1"/>
</dbReference>
<dbReference type="InterPro" id="IPR011547">
    <property type="entry name" value="SLC26A/SulP_dom"/>
</dbReference>
<dbReference type="AlphaFoldDB" id="A0A0C1V2U3"/>
<dbReference type="GO" id="GO:0016020">
    <property type="term" value="C:membrane"/>
    <property type="evidence" value="ECO:0007669"/>
    <property type="project" value="UniProtKB-SubCell"/>
</dbReference>
<dbReference type="EMBL" id="JTHE02000003">
    <property type="protein sequence ID" value="NEV66030.1"/>
    <property type="molecule type" value="Genomic_DNA"/>
</dbReference>
<reference evidence="5" key="1">
    <citation type="submission" date="2014-11" db="EMBL/GenBank/DDBJ databases">
        <authorList>
            <person name="Malar M.C."/>
            <person name="Sen D."/>
            <person name="Tripathy S."/>
        </authorList>
    </citation>
    <scope>NUCLEOTIDE SEQUENCE</scope>
    <source>
        <strain evidence="5">BDU141951</strain>
    </source>
</reference>
<gene>
    <name evidence="5" type="ORF">QQ91_002750</name>
</gene>
<proteinExistence type="predicted"/>
<dbReference type="PANTHER" id="PTHR43310:SF2">
    <property type="entry name" value="SLC26A_SULP TRANSPORTER DOMAIN-CONTAINING PROTEIN"/>
    <property type="match status" value="1"/>
</dbReference>
<dbReference type="CDD" id="cd07042">
    <property type="entry name" value="STAS_SulP_like_sulfate_transporter"/>
    <property type="match status" value="1"/>
</dbReference>
<dbReference type="Gene3D" id="3.30.750.24">
    <property type="entry name" value="STAS domain"/>
    <property type="match status" value="1"/>
</dbReference>
<keyword evidence="4" id="KW-0472">Membrane</keyword>
<evidence type="ECO:0000313" key="5">
    <source>
        <dbReference type="EMBL" id="NEV66030.1"/>
    </source>
</evidence>
<reference evidence="5" key="2">
    <citation type="journal article" date="2015" name="Genome Announc.">
        <title>Draft Genome Sequence of Filamentous Marine Cyanobacterium Lyngbya confervoides Strain BDU141951.</title>
        <authorList>
            <person name="Chandrababunaidu M.M."/>
            <person name="Sen D."/>
            <person name="Tripathy S."/>
        </authorList>
    </citation>
    <scope>NUCLEOTIDE SEQUENCE</scope>
    <source>
        <strain evidence="5">BDU141951</strain>
    </source>
</reference>
<dbReference type="Gene3D" id="2.60.120.10">
    <property type="entry name" value="Jelly Rolls"/>
    <property type="match status" value="1"/>
</dbReference>
<sequence>MQSFADRPAVATALWQRLQLWMQPEVWIASLSAGLVTGIIGVIRAISYASLIFSGTLALHLPTGLGMTVFSTGMTLGVVALTSGLPGMIATPLAAPTTILALMAADIAAELAEADAEVALVTVLAAIALSALLTGSLLLILGLLRQGDRIRFVPYPVVGGFMAGTGWLLTKGFVQITTGRPLDAALLGDLAQPTVLWGWLPGVGFAIALLIATRRWQQFWVMPATLLVCTASFFGALQLADISLDQARAAGWLLGPFPDGSQLWQPLTVSAIAQIQWGAIAHQADSLVTVMFVTLLSLLLSNSSIELIVGRDLSLNREMKSVGLANLLSGFGSGMGGTQALPSTLLVNNLAANYRLTGLIAVLPSIAVLALGSAFLAYLPKAVLGSLILYLGLSLLWQWLYQAYFKLPLSDYLTVLVTLVLIDWVGFLAGITVGFVITVVLFMYRYSQVDVAKQVFSGATGRSNTLNRTPEQAALLAQQGDQIYALELQGFLFFGTANYLLNKVRDRLTQSATASESTSAAVPLRYVVIDFRQVTGLDSSAVLTFNKILKLARQENFTLVLTNLLPECEQALERGQGLDFGSDRCQVLTDLDRGLAWCEQQILTQADLPADAPASLSALLEQQFLTSAQVARFLPYLTAHSVPAGHSLYAEEQPANLYFIESGQVDVLLELEDGRTKRLQTCASGQLLGEMRFYNKVPLSTAVITKTPCHLFALTPTAYQQMQATDPDLVTALQRHIVELLCDSLIRRGEQLRVMQ</sequence>
<dbReference type="InterPro" id="IPR018490">
    <property type="entry name" value="cNMP-bd_dom_sf"/>
</dbReference>
<dbReference type="SMART" id="SM00100">
    <property type="entry name" value="cNMP"/>
    <property type="match status" value="1"/>
</dbReference>
<name>A0A0C1V2U3_9CYAN</name>
<dbReference type="SUPFAM" id="SSF51206">
    <property type="entry name" value="cAMP-binding domain-like"/>
    <property type="match status" value="1"/>
</dbReference>
<dbReference type="InterPro" id="IPR052706">
    <property type="entry name" value="Membrane-Transporter-like"/>
</dbReference>
<dbReference type="InterPro" id="IPR014710">
    <property type="entry name" value="RmlC-like_jellyroll"/>
</dbReference>
<comment type="subcellular location">
    <subcellularLocation>
        <location evidence="1">Membrane</location>
        <topology evidence="1">Multi-pass membrane protein</topology>
    </subcellularLocation>
</comment>
<keyword evidence="3" id="KW-1133">Transmembrane helix</keyword>
<dbReference type="Pfam" id="PF00916">
    <property type="entry name" value="Sulfate_transp"/>
    <property type="match status" value="1"/>
</dbReference>
<dbReference type="SUPFAM" id="SSF52091">
    <property type="entry name" value="SpoIIaa-like"/>
    <property type="match status" value="1"/>
</dbReference>
<dbReference type="CDD" id="cd00038">
    <property type="entry name" value="CAP_ED"/>
    <property type="match status" value="1"/>
</dbReference>
<evidence type="ECO:0000256" key="4">
    <source>
        <dbReference type="ARBA" id="ARBA00023136"/>
    </source>
</evidence>
<reference evidence="5" key="3">
    <citation type="submission" date="2020-02" db="EMBL/GenBank/DDBJ databases">
        <authorList>
            <person name="Sarangi A.N."/>
            <person name="Ghosh S."/>
            <person name="Mukherjee M."/>
            <person name="Tripathy S."/>
        </authorList>
    </citation>
    <scope>NUCLEOTIDE SEQUENCE</scope>
    <source>
        <strain evidence="5">BDU141951</strain>
    </source>
</reference>